<keyword evidence="6" id="KW-1185">Reference proteome</keyword>
<name>A0A0G2G1P3_9PEZI</name>
<dbReference type="InterPro" id="IPR036291">
    <property type="entry name" value="NAD(P)-bd_dom_sf"/>
</dbReference>
<protein>
    <submittedName>
        <fullName evidence="5">Putativelike family protein</fullName>
    </submittedName>
</protein>
<evidence type="ECO:0000313" key="6">
    <source>
        <dbReference type="Proteomes" id="UP000034680"/>
    </source>
</evidence>
<comment type="similarity">
    <text evidence="1">Belongs to the NmrA-type oxidoreductase family. Isoflavone reductase subfamily.</text>
</comment>
<keyword evidence="3" id="KW-0560">Oxidoreductase</keyword>
<dbReference type="SUPFAM" id="SSF51735">
    <property type="entry name" value="NAD(P)-binding Rossmann-fold domains"/>
    <property type="match status" value="1"/>
</dbReference>
<dbReference type="CDD" id="cd05259">
    <property type="entry name" value="PCBER_SDR_a"/>
    <property type="match status" value="1"/>
</dbReference>
<accession>A0A0G2G1P3</accession>
<dbReference type="InterPro" id="IPR045312">
    <property type="entry name" value="PCBER-like"/>
</dbReference>
<dbReference type="InterPro" id="IPR051609">
    <property type="entry name" value="NmrA/Isoflavone_reductase-like"/>
</dbReference>
<dbReference type="Proteomes" id="UP000034680">
    <property type="component" value="Unassembled WGS sequence"/>
</dbReference>
<evidence type="ECO:0000259" key="4">
    <source>
        <dbReference type="Pfam" id="PF13460"/>
    </source>
</evidence>
<dbReference type="GO" id="GO:0016491">
    <property type="term" value="F:oxidoreductase activity"/>
    <property type="evidence" value="ECO:0007669"/>
    <property type="project" value="UniProtKB-KW"/>
</dbReference>
<evidence type="ECO:0000256" key="1">
    <source>
        <dbReference type="ARBA" id="ARBA00005725"/>
    </source>
</evidence>
<keyword evidence="2" id="KW-0521">NADP</keyword>
<reference evidence="5 6" key="1">
    <citation type="submission" date="2015-05" db="EMBL/GenBank/DDBJ databases">
        <title>Distinctive expansion of gene families associated with plant cell wall degradation and secondary metabolism in the genomes of grapevine trunk pathogens.</title>
        <authorList>
            <person name="Lawrence D.P."/>
            <person name="Travadon R."/>
            <person name="Rolshausen P.E."/>
            <person name="Baumgartner K."/>
        </authorList>
    </citation>
    <scope>NUCLEOTIDE SEQUENCE [LARGE SCALE GENOMIC DNA]</scope>
    <source>
        <strain evidence="5">DA912</strain>
    </source>
</reference>
<feature type="domain" description="NAD(P)-binding" evidence="4">
    <location>
        <begin position="11"/>
        <end position="158"/>
    </location>
</feature>
<sequence length="302" mass="32433">MTTIHKVAIFGASGNFGAPITAALIEAGLELTIISRLESAATFPSGARVLKVAYTLENLVKALLGQDAVVCVVGPAGVHHQTAMIDAAEAAGVKRFIVDDFGWGPDVRGLPEFHDVHARRKVQWDHARARAEANPAFTWTGISTGNPIDWAIRKFPLMGFSISDHSATIYDNGEEEFTGTTMDGIAQSVVGVLTHPGETKNRFVKVLSINTCQNKLLQAFQHATGEQWVVQKSTTKELMASGRRKLADGSGGWVLDLVVAQLYDEGEARCVVAPRRSESDADLVGVAAETEDQIATKALRLA</sequence>
<proteinExistence type="inferred from homology"/>
<evidence type="ECO:0000256" key="3">
    <source>
        <dbReference type="ARBA" id="ARBA00023002"/>
    </source>
</evidence>
<dbReference type="InterPro" id="IPR016040">
    <property type="entry name" value="NAD(P)-bd_dom"/>
</dbReference>
<dbReference type="STRING" id="1214573.A0A0G2G1P3"/>
<dbReference type="Pfam" id="PF13460">
    <property type="entry name" value="NAD_binding_10"/>
    <property type="match status" value="1"/>
</dbReference>
<dbReference type="PANTHER" id="PTHR47706">
    <property type="entry name" value="NMRA-LIKE FAMILY PROTEIN"/>
    <property type="match status" value="1"/>
</dbReference>
<organism evidence="5 6">
    <name type="scientific">Diaporthe ampelina</name>
    <dbReference type="NCBI Taxonomy" id="1214573"/>
    <lineage>
        <taxon>Eukaryota</taxon>
        <taxon>Fungi</taxon>
        <taxon>Dikarya</taxon>
        <taxon>Ascomycota</taxon>
        <taxon>Pezizomycotina</taxon>
        <taxon>Sordariomycetes</taxon>
        <taxon>Sordariomycetidae</taxon>
        <taxon>Diaporthales</taxon>
        <taxon>Diaporthaceae</taxon>
        <taxon>Diaporthe</taxon>
    </lineage>
</organism>
<dbReference type="PANTHER" id="PTHR47706:SF9">
    <property type="entry name" value="NMRA-LIKE DOMAIN-CONTAINING PROTEIN-RELATED"/>
    <property type="match status" value="1"/>
</dbReference>
<dbReference type="Gene3D" id="3.40.50.720">
    <property type="entry name" value="NAD(P)-binding Rossmann-like Domain"/>
    <property type="match status" value="1"/>
</dbReference>
<comment type="caution">
    <text evidence="5">The sequence shown here is derived from an EMBL/GenBank/DDBJ whole genome shotgun (WGS) entry which is preliminary data.</text>
</comment>
<dbReference type="OrthoDB" id="9974981at2759"/>
<gene>
    <name evidence="5" type="ORF">UCDDA912_g00018</name>
</gene>
<evidence type="ECO:0000313" key="5">
    <source>
        <dbReference type="EMBL" id="KKY39974.1"/>
    </source>
</evidence>
<reference evidence="5 6" key="2">
    <citation type="submission" date="2015-05" db="EMBL/GenBank/DDBJ databases">
        <authorList>
            <person name="Morales-Cruz A."/>
            <person name="Amrine K.C."/>
            <person name="Cantu D."/>
        </authorList>
    </citation>
    <scope>NUCLEOTIDE SEQUENCE [LARGE SCALE GENOMIC DNA]</scope>
    <source>
        <strain evidence="5">DA912</strain>
    </source>
</reference>
<dbReference type="EMBL" id="LCUC01000004">
    <property type="protein sequence ID" value="KKY39974.1"/>
    <property type="molecule type" value="Genomic_DNA"/>
</dbReference>
<dbReference type="Gene3D" id="3.90.25.10">
    <property type="entry name" value="UDP-galactose 4-epimerase, domain 1"/>
    <property type="match status" value="1"/>
</dbReference>
<evidence type="ECO:0000256" key="2">
    <source>
        <dbReference type="ARBA" id="ARBA00022857"/>
    </source>
</evidence>
<dbReference type="AlphaFoldDB" id="A0A0G2G1P3"/>